<dbReference type="EMBL" id="BMLW01000031">
    <property type="protein sequence ID" value="GGP17329.1"/>
    <property type="molecule type" value="Genomic_DNA"/>
</dbReference>
<evidence type="ECO:0000313" key="4">
    <source>
        <dbReference type="EMBL" id="GGP17329.1"/>
    </source>
</evidence>
<dbReference type="InterPro" id="IPR017946">
    <property type="entry name" value="PLC-like_Pdiesterase_TIM-brl"/>
</dbReference>
<organism evidence="4 5">
    <name type="scientific">Oceanobacillus neutriphilus</name>
    <dbReference type="NCBI Taxonomy" id="531815"/>
    <lineage>
        <taxon>Bacteria</taxon>
        <taxon>Bacillati</taxon>
        <taxon>Bacillota</taxon>
        <taxon>Bacilli</taxon>
        <taxon>Bacillales</taxon>
        <taxon>Bacillaceae</taxon>
        <taxon>Oceanobacillus</taxon>
    </lineage>
</organism>
<accession>A0ABQ2P3H5</accession>
<dbReference type="Gene3D" id="2.60.120.560">
    <property type="entry name" value="Exo-inulinase, domain 1"/>
    <property type="match status" value="1"/>
</dbReference>
<feature type="domain" description="GP-PDE" evidence="3">
    <location>
        <begin position="159"/>
        <end position="391"/>
    </location>
</feature>
<dbReference type="Pfam" id="PF03009">
    <property type="entry name" value="GDPD"/>
    <property type="match status" value="1"/>
</dbReference>
<dbReference type="PROSITE" id="PS50007">
    <property type="entry name" value="PIPLC_X_DOMAIN"/>
    <property type="match status" value="1"/>
</dbReference>
<protein>
    <recommendedName>
        <fullName evidence="3">GP-PDE domain-containing protein</fullName>
    </recommendedName>
</protein>
<dbReference type="PANTHER" id="PTHR46211:SF14">
    <property type="entry name" value="GLYCEROPHOSPHODIESTER PHOSPHODIESTERASE"/>
    <property type="match status" value="1"/>
</dbReference>
<comment type="caution">
    <text evidence="4">The sequence shown here is derived from an EMBL/GenBank/DDBJ whole genome shotgun (WGS) entry which is preliminary data.</text>
</comment>
<evidence type="ECO:0000256" key="2">
    <source>
        <dbReference type="SAM" id="MobiDB-lite"/>
    </source>
</evidence>
<dbReference type="InterPro" id="IPR030395">
    <property type="entry name" value="GP_PDE_dom"/>
</dbReference>
<dbReference type="PANTHER" id="PTHR46211">
    <property type="entry name" value="GLYCEROPHOSPHORYL DIESTER PHOSPHODIESTERASE"/>
    <property type="match status" value="1"/>
</dbReference>
<dbReference type="CDD" id="cd08556">
    <property type="entry name" value="GDPD"/>
    <property type="match status" value="1"/>
</dbReference>
<sequence length="585" mass="66949">MARKEIKAIFNDGELNNINHNFEELYKGIGDVVGTITEETIKKIINTVKINWLDFVDVYEEIESTYPNPNEGDAVMAKSDSEGYPANDEDKRQGGTVWRFNGSKWDPIQSFDASAIVQAENRLDNKLSQHRNETNEKVEKVDKNINKLTEDNFFNQSFPWYFAHRGAKNIYQENTLLAYENCIKRGNRFIELDVQQTNDGALVVMHDDTMDRTTNGNWAIRGVSSNYISTKSIIDKVNGEHTQFGYAPQMIPFLVDVFTQFGRKTNYIIESKDRKSARKIVELAKQMRVQDYIMIQSFSLPDLEEIKDEGIKLMHLKNNATMTTFREMRQANIEYFGCNKSSTDDYIRTAVEEGFPPFVYTVNTRYERDRLLGLGVAGFFSDDPFYLAGSSGNRKSDTFREKVFTDGMISNHNEDRGRFNTSSLTPYTWGFPETNNTDDGRDFVLQGWAGELPDGFVVEIDFNYLGDYINGWATVVFCTPIDYFDDNKTDLSSGYHLSHTRAGNIILWKVDRGVATVLKEVRGEVERIEQPTTKRMRVTITPSHIRAESVTDDIVLTVEDSAFRNGYLHLGRRATAVTFSNCNID</sequence>
<gene>
    <name evidence="4" type="ORF">GCM10011346_52720</name>
</gene>
<dbReference type="RefSeq" id="WP_188738814.1">
    <property type="nucleotide sequence ID" value="NZ_BMLW01000031.1"/>
</dbReference>
<dbReference type="SUPFAM" id="SSF51695">
    <property type="entry name" value="PLC-like phosphodiesterases"/>
    <property type="match status" value="1"/>
</dbReference>
<dbReference type="PROSITE" id="PS51704">
    <property type="entry name" value="GP_PDE"/>
    <property type="match status" value="1"/>
</dbReference>
<name>A0ABQ2P3H5_9BACI</name>
<keyword evidence="1" id="KW-0175">Coiled coil</keyword>
<feature type="region of interest" description="Disordered" evidence="2">
    <location>
        <begin position="70"/>
        <end position="95"/>
    </location>
</feature>
<dbReference type="Proteomes" id="UP000641206">
    <property type="component" value="Unassembled WGS sequence"/>
</dbReference>
<dbReference type="Gene3D" id="3.20.20.190">
    <property type="entry name" value="Phosphatidylinositol (PI) phosphodiesterase"/>
    <property type="match status" value="1"/>
</dbReference>
<keyword evidence="5" id="KW-1185">Reference proteome</keyword>
<evidence type="ECO:0000259" key="3">
    <source>
        <dbReference type="PROSITE" id="PS51704"/>
    </source>
</evidence>
<evidence type="ECO:0000256" key="1">
    <source>
        <dbReference type="SAM" id="Coils"/>
    </source>
</evidence>
<evidence type="ECO:0000313" key="5">
    <source>
        <dbReference type="Proteomes" id="UP000641206"/>
    </source>
</evidence>
<feature type="coiled-coil region" evidence="1">
    <location>
        <begin position="116"/>
        <end position="151"/>
    </location>
</feature>
<reference evidence="5" key="1">
    <citation type="journal article" date="2019" name="Int. J. Syst. Evol. Microbiol.">
        <title>The Global Catalogue of Microorganisms (GCM) 10K type strain sequencing project: providing services to taxonomists for standard genome sequencing and annotation.</title>
        <authorList>
            <consortium name="The Broad Institute Genomics Platform"/>
            <consortium name="The Broad Institute Genome Sequencing Center for Infectious Disease"/>
            <person name="Wu L."/>
            <person name="Ma J."/>
        </authorList>
    </citation>
    <scope>NUCLEOTIDE SEQUENCE [LARGE SCALE GENOMIC DNA]</scope>
    <source>
        <strain evidence="5">CGMCC 1.7693</strain>
    </source>
</reference>
<proteinExistence type="predicted"/>